<sequence>MDLREVGYDDIDWINLAQDEDRWRAYVCSTDKLSSTTPWRERDSRDIVARSDSCAFLFLEGGVVVEVPRWTPIEVRMYNVPVAVVAVEVLVVILVVVVVVVVVVLVVVVVVVEVVVVVVVVVVMVVVVVVVFVVVVVVLVVVMVVVVVVVIVVVVGGGGDCCSDGGDDCCGGGCSVGGKVHYTGEALRNATEPVRNGFDLNEAAKKFGVLKATLASRNKYPVEGKVFFGPRPVLGEAICNNIREMTHTCF</sequence>
<keyword evidence="1" id="KW-0472">Membrane</keyword>
<dbReference type="EMBL" id="JAJSOF020000027">
    <property type="protein sequence ID" value="KAJ4433291.1"/>
    <property type="molecule type" value="Genomic_DNA"/>
</dbReference>
<comment type="caution">
    <text evidence="2">The sequence shown here is derived from an EMBL/GenBank/DDBJ whole genome shotgun (WGS) entry which is preliminary data.</text>
</comment>
<keyword evidence="3" id="KW-1185">Reference proteome</keyword>
<name>A0ABQ8SHI6_PERAM</name>
<organism evidence="2 3">
    <name type="scientific">Periplaneta americana</name>
    <name type="common">American cockroach</name>
    <name type="synonym">Blatta americana</name>
    <dbReference type="NCBI Taxonomy" id="6978"/>
    <lineage>
        <taxon>Eukaryota</taxon>
        <taxon>Metazoa</taxon>
        <taxon>Ecdysozoa</taxon>
        <taxon>Arthropoda</taxon>
        <taxon>Hexapoda</taxon>
        <taxon>Insecta</taxon>
        <taxon>Pterygota</taxon>
        <taxon>Neoptera</taxon>
        <taxon>Polyneoptera</taxon>
        <taxon>Dictyoptera</taxon>
        <taxon>Blattodea</taxon>
        <taxon>Blattoidea</taxon>
        <taxon>Blattidae</taxon>
        <taxon>Blattinae</taxon>
        <taxon>Periplaneta</taxon>
    </lineage>
</organism>
<gene>
    <name evidence="2" type="ORF">ANN_15550</name>
</gene>
<keyword evidence="1" id="KW-0812">Transmembrane</keyword>
<evidence type="ECO:0000313" key="2">
    <source>
        <dbReference type="EMBL" id="KAJ4433291.1"/>
    </source>
</evidence>
<reference evidence="2 3" key="1">
    <citation type="journal article" date="2022" name="Allergy">
        <title>Genome assembly and annotation of Periplaneta americana reveal a comprehensive cockroach allergen profile.</title>
        <authorList>
            <person name="Wang L."/>
            <person name="Xiong Q."/>
            <person name="Saelim N."/>
            <person name="Wang L."/>
            <person name="Nong W."/>
            <person name="Wan A.T."/>
            <person name="Shi M."/>
            <person name="Liu X."/>
            <person name="Cao Q."/>
            <person name="Hui J.H.L."/>
            <person name="Sookrung N."/>
            <person name="Leung T.F."/>
            <person name="Tungtrongchitr A."/>
            <person name="Tsui S.K.W."/>
        </authorList>
    </citation>
    <scope>NUCLEOTIDE SEQUENCE [LARGE SCALE GENOMIC DNA]</scope>
    <source>
        <strain evidence="2">PWHHKU_190912</strain>
    </source>
</reference>
<proteinExistence type="predicted"/>
<evidence type="ECO:0000256" key="1">
    <source>
        <dbReference type="SAM" id="Phobius"/>
    </source>
</evidence>
<keyword evidence="1" id="KW-1133">Transmembrane helix</keyword>
<feature type="transmembrane region" description="Helical" evidence="1">
    <location>
        <begin position="78"/>
        <end position="111"/>
    </location>
</feature>
<evidence type="ECO:0000313" key="3">
    <source>
        <dbReference type="Proteomes" id="UP001148838"/>
    </source>
</evidence>
<dbReference type="Proteomes" id="UP001148838">
    <property type="component" value="Unassembled WGS sequence"/>
</dbReference>
<feature type="transmembrane region" description="Helical" evidence="1">
    <location>
        <begin position="117"/>
        <end position="150"/>
    </location>
</feature>
<protein>
    <submittedName>
        <fullName evidence="2">Uncharacterized protein</fullName>
    </submittedName>
</protein>
<accession>A0ABQ8SHI6</accession>